<dbReference type="InterPro" id="IPR051010">
    <property type="entry name" value="BCAA_transport"/>
</dbReference>
<dbReference type="Pfam" id="PF13458">
    <property type="entry name" value="Peripla_BP_6"/>
    <property type="match status" value="1"/>
</dbReference>
<dbReference type="PANTHER" id="PTHR30483:SF6">
    <property type="entry name" value="PERIPLASMIC BINDING PROTEIN OF ABC TRANSPORTER FOR NATURAL AMINO ACIDS"/>
    <property type="match status" value="1"/>
</dbReference>
<organism evidence="4 5">
    <name type="scientific">Desulfosalsimonas propionicica</name>
    <dbReference type="NCBI Taxonomy" id="332175"/>
    <lineage>
        <taxon>Bacteria</taxon>
        <taxon>Pseudomonadati</taxon>
        <taxon>Thermodesulfobacteriota</taxon>
        <taxon>Desulfobacteria</taxon>
        <taxon>Desulfobacterales</taxon>
        <taxon>Desulfosalsimonadaceae</taxon>
        <taxon>Desulfosalsimonas</taxon>
    </lineage>
</organism>
<evidence type="ECO:0000259" key="3">
    <source>
        <dbReference type="Pfam" id="PF13458"/>
    </source>
</evidence>
<reference evidence="4 5" key="1">
    <citation type="submission" date="2020-07" db="EMBL/GenBank/DDBJ databases">
        <title>Genomic Encyclopedia of Type Strains, Phase IV (KMG-IV): sequencing the most valuable type-strain genomes for metagenomic binning, comparative biology and taxonomic classification.</title>
        <authorList>
            <person name="Goeker M."/>
        </authorList>
    </citation>
    <scope>NUCLEOTIDE SEQUENCE [LARGE SCALE GENOMIC DNA]</scope>
    <source>
        <strain evidence="4 5">DSM 17721</strain>
    </source>
</reference>
<dbReference type="InterPro" id="IPR028082">
    <property type="entry name" value="Peripla_BP_I"/>
</dbReference>
<dbReference type="CDD" id="cd19979">
    <property type="entry name" value="PBP1_ABC_ligand_binding-like"/>
    <property type="match status" value="1"/>
</dbReference>
<evidence type="ECO:0000256" key="2">
    <source>
        <dbReference type="ARBA" id="ARBA00022729"/>
    </source>
</evidence>
<dbReference type="InterPro" id="IPR028081">
    <property type="entry name" value="Leu-bd"/>
</dbReference>
<accession>A0A7W0HKQ3</accession>
<sequence>MRLYLDADMSINHKAGASIEMGIRTALDKLGWKLGGYPVSLEVLDNRGNSLRSREHLHQFLEDKAALAVFCGLHSPPVLENQNLINEHHILMLNPWAAAGPITRPESTENWIFRLSIDDSKAGEIIIDHLHRVHGLKKPVLLLEATGWGASNEKTMRQALKKRNLRATGVFRFPWGTTPYTATEILQEAMAGDPDSIVLVANTPEGKSFAKAMSDIRPESRLPVFSHWGITGGNFFEALSPDIQWEFIQTGFPFVTRNGDLIVKETGLLSKKLFSDLETMADLGAPAGFVHGFDITLILGAAADQAGLTGDIQADRLAVHQALENLAKPVPGLLKTYNRPFSAYNRQTPDAHEALGPEDYKMGRFNSRGHIVPFKW</sequence>
<dbReference type="PANTHER" id="PTHR30483">
    <property type="entry name" value="LEUCINE-SPECIFIC-BINDING PROTEIN"/>
    <property type="match status" value="1"/>
</dbReference>
<comment type="caution">
    <text evidence="4">The sequence shown here is derived from an EMBL/GenBank/DDBJ whole genome shotgun (WGS) entry which is preliminary data.</text>
</comment>
<dbReference type="RefSeq" id="WP_181551107.1">
    <property type="nucleotide sequence ID" value="NZ_JACDUS010000004.1"/>
</dbReference>
<comment type="similarity">
    <text evidence="1">Belongs to the leucine-binding protein family.</text>
</comment>
<dbReference type="Gene3D" id="3.40.50.2300">
    <property type="match status" value="2"/>
</dbReference>
<dbReference type="EMBL" id="JACDUS010000004">
    <property type="protein sequence ID" value="MBA2881448.1"/>
    <property type="molecule type" value="Genomic_DNA"/>
</dbReference>
<dbReference type="AlphaFoldDB" id="A0A7W0HKQ3"/>
<gene>
    <name evidence="4" type="ORF">HNR65_001775</name>
</gene>
<proteinExistence type="inferred from homology"/>
<dbReference type="Proteomes" id="UP000525298">
    <property type="component" value="Unassembled WGS sequence"/>
</dbReference>
<feature type="domain" description="Leucine-binding protein" evidence="3">
    <location>
        <begin position="15"/>
        <end position="217"/>
    </location>
</feature>
<evidence type="ECO:0000256" key="1">
    <source>
        <dbReference type="ARBA" id="ARBA00010062"/>
    </source>
</evidence>
<evidence type="ECO:0000313" key="4">
    <source>
        <dbReference type="EMBL" id="MBA2881448.1"/>
    </source>
</evidence>
<dbReference type="SUPFAM" id="SSF53822">
    <property type="entry name" value="Periplasmic binding protein-like I"/>
    <property type="match status" value="1"/>
</dbReference>
<name>A0A7W0HKQ3_9BACT</name>
<protein>
    <submittedName>
        <fullName evidence="4">Branched-chain amino acid transport system substrate-binding protein</fullName>
    </submittedName>
</protein>
<evidence type="ECO:0000313" key="5">
    <source>
        <dbReference type="Proteomes" id="UP000525298"/>
    </source>
</evidence>
<keyword evidence="2" id="KW-0732">Signal</keyword>
<keyword evidence="5" id="KW-1185">Reference proteome</keyword>